<dbReference type="RefSeq" id="WP_211428744.1">
    <property type="nucleotide sequence ID" value="NZ_CP072648.1"/>
</dbReference>
<dbReference type="SUPFAM" id="SSF57716">
    <property type="entry name" value="Glucocorticoid receptor-like (DNA-binding domain)"/>
    <property type="match status" value="1"/>
</dbReference>
<name>A0ABX8B7G2_9BACT</name>
<dbReference type="PANTHER" id="PTHR36150:SF1">
    <property type="entry name" value="DNA GYRASE INHIBITOR YACG"/>
    <property type="match status" value="1"/>
</dbReference>
<evidence type="ECO:0000313" key="4">
    <source>
        <dbReference type="EMBL" id="QUW02853.1"/>
    </source>
</evidence>
<keyword evidence="1" id="KW-0479">Metal-binding</keyword>
<protein>
    <submittedName>
        <fullName evidence="4">DNA gyrase inhibitor YacG</fullName>
    </submittedName>
</protein>
<dbReference type="HAMAP" id="MF_00649">
    <property type="entry name" value="DNA_gyrase_inhibitor_YacG"/>
    <property type="match status" value="1"/>
</dbReference>
<dbReference type="Gene3D" id="3.30.50.10">
    <property type="entry name" value="Erythroid Transcription Factor GATA-1, subunit A"/>
    <property type="match status" value="1"/>
</dbReference>
<keyword evidence="5" id="KW-1185">Reference proteome</keyword>
<reference evidence="4 5" key="1">
    <citation type="submission" date="2021-03" db="EMBL/GenBank/DDBJ databases">
        <title>Genomic and phenotypic characterization of Chloracidobacterium isolates provides evidence for multiple species.</title>
        <authorList>
            <person name="Saini M.K."/>
            <person name="Costas A.M.G."/>
            <person name="Tank M."/>
            <person name="Bryant D.A."/>
        </authorList>
    </citation>
    <scope>NUCLEOTIDE SEQUENCE [LARGE SCALE GENOMIC DNA]</scope>
    <source>
        <strain evidence="4 5">BV2-C</strain>
    </source>
</reference>
<dbReference type="InterPro" id="IPR005584">
    <property type="entry name" value="DNA_gyrase_inhibitor_YacG"/>
</dbReference>
<keyword evidence="2" id="KW-0862">Zinc</keyword>
<dbReference type="Pfam" id="PF03884">
    <property type="entry name" value="YacG"/>
    <property type="match status" value="1"/>
</dbReference>
<sequence length="63" mass="6717">MSIRCPICGAETAWTGNPTRPFCSESCQLRDLGNWLTEQYAIPAADTTPPSDGTPVPPDGPEP</sequence>
<accession>A0ABX8B7G2</accession>
<organism evidence="4 5">
    <name type="scientific">Chloracidobacterium validum</name>
    <dbReference type="NCBI Taxonomy" id="2821543"/>
    <lineage>
        <taxon>Bacteria</taxon>
        <taxon>Pseudomonadati</taxon>
        <taxon>Acidobacteriota</taxon>
        <taxon>Terriglobia</taxon>
        <taxon>Terriglobales</taxon>
        <taxon>Acidobacteriaceae</taxon>
        <taxon>Chloracidobacterium</taxon>
    </lineage>
</organism>
<dbReference type="InterPro" id="IPR013088">
    <property type="entry name" value="Znf_NHR/GATA"/>
</dbReference>
<evidence type="ECO:0000256" key="3">
    <source>
        <dbReference type="SAM" id="MobiDB-lite"/>
    </source>
</evidence>
<evidence type="ECO:0000256" key="1">
    <source>
        <dbReference type="ARBA" id="ARBA00022723"/>
    </source>
</evidence>
<dbReference type="PANTHER" id="PTHR36150">
    <property type="entry name" value="DNA GYRASE INHIBITOR YACG"/>
    <property type="match status" value="1"/>
</dbReference>
<gene>
    <name evidence="4" type="primary">yacG</name>
    <name evidence="4" type="ORF">J8C06_11060</name>
</gene>
<proteinExistence type="inferred from homology"/>
<dbReference type="EMBL" id="CP072648">
    <property type="protein sequence ID" value="QUW02853.1"/>
    <property type="molecule type" value="Genomic_DNA"/>
</dbReference>
<evidence type="ECO:0000256" key="2">
    <source>
        <dbReference type="ARBA" id="ARBA00022833"/>
    </source>
</evidence>
<dbReference type="Proteomes" id="UP000676506">
    <property type="component" value="Chromosome 1"/>
</dbReference>
<evidence type="ECO:0000313" key="5">
    <source>
        <dbReference type="Proteomes" id="UP000676506"/>
    </source>
</evidence>
<feature type="region of interest" description="Disordered" evidence="3">
    <location>
        <begin position="42"/>
        <end position="63"/>
    </location>
</feature>